<accession>A0A0F9B9Q4</accession>
<organism evidence="1">
    <name type="scientific">marine sediment metagenome</name>
    <dbReference type="NCBI Taxonomy" id="412755"/>
    <lineage>
        <taxon>unclassified sequences</taxon>
        <taxon>metagenomes</taxon>
        <taxon>ecological metagenomes</taxon>
    </lineage>
</organism>
<comment type="caution">
    <text evidence="1">The sequence shown here is derived from an EMBL/GenBank/DDBJ whole genome shotgun (WGS) entry which is preliminary data.</text>
</comment>
<dbReference type="EMBL" id="LAZR01050417">
    <property type="protein sequence ID" value="KKK87404.1"/>
    <property type="molecule type" value="Genomic_DNA"/>
</dbReference>
<protein>
    <submittedName>
        <fullName evidence="1">Uncharacterized protein</fullName>
    </submittedName>
</protein>
<dbReference type="AlphaFoldDB" id="A0A0F9B9Q4"/>
<sequence length="105" mass="12070">MSEQGVGTWPEQNAIDEWWRAHSMELKKAVSAYRIQRDRDREAEAVEAEPACWMVTCEDHHVGYFPSVYTDLCDFAAGNNPMPVGDKEPEDRCLKKRTAVPLYTH</sequence>
<evidence type="ECO:0000313" key="1">
    <source>
        <dbReference type="EMBL" id="KKK87404.1"/>
    </source>
</evidence>
<reference evidence="1" key="1">
    <citation type="journal article" date="2015" name="Nature">
        <title>Complex archaea that bridge the gap between prokaryotes and eukaryotes.</title>
        <authorList>
            <person name="Spang A."/>
            <person name="Saw J.H."/>
            <person name="Jorgensen S.L."/>
            <person name="Zaremba-Niedzwiedzka K."/>
            <person name="Martijn J."/>
            <person name="Lind A.E."/>
            <person name="van Eijk R."/>
            <person name="Schleper C."/>
            <person name="Guy L."/>
            <person name="Ettema T.J."/>
        </authorList>
    </citation>
    <scope>NUCLEOTIDE SEQUENCE</scope>
</reference>
<proteinExistence type="predicted"/>
<feature type="non-terminal residue" evidence="1">
    <location>
        <position position="105"/>
    </location>
</feature>
<gene>
    <name evidence="1" type="ORF">LCGC14_2753590</name>
</gene>
<name>A0A0F9B9Q4_9ZZZZ</name>